<dbReference type="Proteomes" id="UP001155586">
    <property type="component" value="Unassembled WGS sequence"/>
</dbReference>
<evidence type="ECO:0000256" key="1">
    <source>
        <dbReference type="SAM" id="Coils"/>
    </source>
</evidence>
<dbReference type="RefSeq" id="WP_265688568.1">
    <property type="nucleotide sequence ID" value="NZ_JAKRRX010000110.1"/>
</dbReference>
<dbReference type="AlphaFoldDB" id="A0A9X3HSY0"/>
<proteinExistence type="predicted"/>
<feature type="compositionally biased region" description="Low complexity" evidence="2">
    <location>
        <begin position="8"/>
        <end position="18"/>
    </location>
</feature>
<gene>
    <name evidence="3" type="ORF">MD483_16295</name>
</gene>
<protein>
    <submittedName>
        <fullName evidence="3">Uncharacterized protein</fullName>
    </submittedName>
</protein>
<name>A0A9X3HSY0_9VIBR</name>
<organism evidence="3 4">
    <name type="scientific">Vibrio paucivorans</name>
    <dbReference type="NCBI Taxonomy" id="2829489"/>
    <lineage>
        <taxon>Bacteria</taxon>
        <taxon>Pseudomonadati</taxon>
        <taxon>Pseudomonadota</taxon>
        <taxon>Gammaproteobacteria</taxon>
        <taxon>Vibrionales</taxon>
        <taxon>Vibrionaceae</taxon>
        <taxon>Vibrio</taxon>
    </lineage>
</organism>
<comment type="caution">
    <text evidence="3">The sequence shown here is derived from an EMBL/GenBank/DDBJ whole genome shotgun (WGS) entry which is preliminary data.</text>
</comment>
<evidence type="ECO:0000256" key="2">
    <source>
        <dbReference type="SAM" id="MobiDB-lite"/>
    </source>
</evidence>
<keyword evidence="4" id="KW-1185">Reference proteome</keyword>
<keyword evidence="1" id="KW-0175">Coiled coil</keyword>
<sequence length="116" mass="12203">MTTIGMEPVKQPQQVKPQANTPTVEQSAAPLKVEQNKVTLSDEGKALLAALQDIEKESKAAEKESKTVGDKVESFAHGALGIDHPDKVEEADDDSYSAGQYLSAAATIGGILLAVL</sequence>
<dbReference type="EMBL" id="JAKRRX010000110">
    <property type="protein sequence ID" value="MCW8335380.1"/>
    <property type="molecule type" value="Genomic_DNA"/>
</dbReference>
<feature type="coiled-coil region" evidence="1">
    <location>
        <begin position="44"/>
        <end position="71"/>
    </location>
</feature>
<evidence type="ECO:0000313" key="3">
    <source>
        <dbReference type="EMBL" id="MCW8335380.1"/>
    </source>
</evidence>
<feature type="region of interest" description="Disordered" evidence="2">
    <location>
        <begin position="1"/>
        <end position="28"/>
    </location>
</feature>
<accession>A0A9X3HSY0</accession>
<evidence type="ECO:0000313" key="4">
    <source>
        <dbReference type="Proteomes" id="UP001155586"/>
    </source>
</evidence>
<reference evidence="3" key="1">
    <citation type="submission" date="2022-02" db="EMBL/GenBank/DDBJ databases">
        <title>Vibrio sp. nov., a new bacterium isolated from Bohai sea, China.</title>
        <authorList>
            <person name="Yuan Y."/>
        </authorList>
    </citation>
    <scope>NUCLEOTIDE SEQUENCE</scope>
    <source>
        <strain evidence="3">DBSS07</strain>
    </source>
</reference>